<accession>A0ABR9WEE4</accession>
<evidence type="ECO:0000313" key="3">
    <source>
        <dbReference type="Proteomes" id="UP000634134"/>
    </source>
</evidence>
<feature type="signal peptide" evidence="1">
    <location>
        <begin position="1"/>
        <end position="18"/>
    </location>
</feature>
<keyword evidence="3" id="KW-1185">Reference proteome</keyword>
<keyword evidence="1" id="KW-0732">Signal</keyword>
<dbReference type="RefSeq" id="WP_194121883.1">
    <property type="nucleotide sequence ID" value="NZ_JACYGY010000001.1"/>
</dbReference>
<comment type="caution">
    <text evidence="2">The sequence shown here is derived from an EMBL/GenBank/DDBJ whole genome shotgun (WGS) entry which is preliminary data.</text>
</comment>
<dbReference type="EMBL" id="JACYGY010000001">
    <property type="protein sequence ID" value="MBE9463773.1"/>
    <property type="molecule type" value="Genomic_DNA"/>
</dbReference>
<dbReference type="Proteomes" id="UP000634134">
    <property type="component" value="Unassembled WGS sequence"/>
</dbReference>
<evidence type="ECO:0000313" key="2">
    <source>
        <dbReference type="EMBL" id="MBE9463773.1"/>
    </source>
</evidence>
<dbReference type="PROSITE" id="PS51257">
    <property type="entry name" value="PROKAR_LIPOPROTEIN"/>
    <property type="match status" value="1"/>
</dbReference>
<proteinExistence type="predicted"/>
<evidence type="ECO:0000256" key="1">
    <source>
        <dbReference type="SAM" id="SignalP"/>
    </source>
</evidence>
<gene>
    <name evidence="2" type="ORF">IEE83_17970</name>
</gene>
<organism evidence="2 3">
    <name type="scientific">Dyadobacter subterraneus</name>
    <dbReference type="NCBI Taxonomy" id="2773304"/>
    <lineage>
        <taxon>Bacteria</taxon>
        <taxon>Pseudomonadati</taxon>
        <taxon>Bacteroidota</taxon>
        <taxon>Cytophagia</taxon>
        <taxon>Cytophagales</taxon>
        <taxon>Spirosomataceae</taxon>
        <taxon>Dyadobacter</taxon>
    </lineage>
</organism>
<sequence length="446" mass="46770">MKKVSKLFNLLMIGLVMAGFVACNSDDDDDPTPPVVVVPGALNTVTGSITTNTTWKATDQYLISGFVYVEAGATLTIEPGTIIKGDKATKGALFVKPGAKIMAVGTAEKPIVFTSNQPIGQRKAGDWGGLVILGKAPVNKTPAVVEGEEKTTFGGTDVADNSGELKYVRVEFAGIAYETNKEINSLTFGGVGSGTKIEYVQASFGGDDSFEWFGGTVNAKHLIAYRGLDDDFDTDNGFSGLIQFGYILRDPAIADQAGDSNGFESDNDANGTTAAPQTAAKFANVTVAMGDGTPNEKFASAMRIRRNSAISVYNSVFTGAWPRSGLRVENDLTIANFTSGLMKMDGVVLATTAKTQVEGVTEAIFKAAGAKNAISAAADLKMDATFNKLGAKPNALPAAGSPLLTGGATLPTGFDATTYVGAFSTTDWTATWANWDPQNTDYELKK</sequence>
<protein>
    <submittedName>
        <fullName evidence="2">T9SS C-terminal target domain-containing protein</fullName>
    </submittedName>
</protein>
<feature type="chain" id="PRO_5047328049" evidence="1">
    <location>
        <begin position="19"/>
        <end position="446"/>
    </location>
</feature>
<dbReference type="PANTHER" id="PTHR41339">
    <property type="entry name" value="LIPL48"/>
    <property type="match status" value="1"/>
</dbReference>
<dbReference type="PANTHER" id="PTHR41339:SF1">
    <property type="entry name" value="SECRETED PROTEIN"/>
    <property type="match status" value="1"/>
</dbReference>
<name>A0ABR9WEE4_9BACT</name>
<reference evidence="3" key="1">
    <citation type="submission" date="2023-07" db="EMBL/GenBank/DDBJ databases">
        <title>Dyadobacter sp. nov 'subterranea' isolated from contaminted grondwater.</title>
        <authorList>
            <person name="Szabo I."/>
            <person name="Al-Omari J."/>
            <person name="Szerdahelyi S.G."/>
            <person name="Rado J."/>
        </authorList>
    </citation>
    <scope>NUCLEOTIDE SEQUENCE [LARGE SCALE GENOMIC DNA]</scope>
    <source>
        <strain evidence="3">UP-52</strain>
    </source>
</reference>